<dbReference type="STRING" id="289078.A0A2X0MTV6"/>
<dbReference type="PANTHER" id="PTHR24559:SF440">
    <property type="entry name" value="RIBONUCLEASE H"/>
    <property type="match status" value="1"/>
</dbReference>
<name>A0A2X0MTV6_9BASI</name>
<dbReference type="PANTHER" id="PTHR24559">
    <property type="entry name" value="TRANSPOSON TY3-I GAG-POL POLYPROTEIN"/>
    <property type="match status" value="1"/>
</dbReference>
<dbReference type="InterPro" id="IPR043128">
    <property type="entry name" value="Rev_trsase/Diguanyl_cyclase"/>
</dbReference>
<dbReference type="AlphaFoldDB" id="A0A2X0MTV6"/>
<evidence type="ECO:0000313" key="3">
    <source>
        <dbReference type="EMBL" id="SCZ95495.1"/>
    </source>
</evidence>
<proteinExistence type="predicted"/>
<reference evidence="4" key="1">
    <citation type="submission" date="2016-10" db="EMBL/GenBank/DDBJ databases">
        <authorList>
            <person name="Jeantristanb JTB J.-T."/>
            <person name="Ricardo R."/>
        </authorList>
    </citation>
    <scope>NUCLEOTIDE SEQUENCE [LARGE SCALE GENOMIC DNA]</scope>
</reference>
<feature type="compositionally biased region" description="Polar residues" evidence="1">
    <location>
        <begin position="17"/>
        <end position="27"/>
    </location>
</feature>
<dbReference type="SUPFAM" id="SSF56672">
    <property type="entry name" value="DNA/RNA polymerases"/>
    <property type="match status" value="1"/>
</dbReference>
<dbReference type="InterPro" id="IPR053134">
    <property type="entry name" value="RNA-dir_DNA_polymerase"/>
</dbReference>
<feature type="region of interest" description="Disordered" evidence="1">
    <location>
        <begin position="17"/>
        <end position="39"/>
    </location>
</feature>
<dbReference type="Pfam" id="PF00078">
    <property type="entry name" value="RVT_1"/>
    <property type="match status" value="1"/>
</dbReference>
<dbReference type="Proteomes" id="UP000249723">
    <property type="component" value="Unassembled WGS sequence"/>
</dbReference>
<keyword evidence="4" id="KW-1185">Reference proteome</keyword>
<dbReference type="InterPro" id="IPR000477">
    <property type="entry name" value="RT_dom"/>
</dbReference>
<organism evidence="3 4">
    <name type="scientific">Microbotryum saponariae</name>
    <dbReference type="NCBI Taxonomy" id="289078"/>
    <lineage>
        <taxon>Eukaryota</taxon>
        <taxon>Fungi</taxon>
        <taxon>Dikarya</taxon>
        <taxon>Basidiomycota</taxon>
        <taxon>Pucciniomycotina</taxon>
        <taxon>Microbotryomycetes</taxon>
        <taxon>Microbotryales</taxon>
        <taxon>Microbotryaceae</taxon>
        <taxon>Microbotryum</taxon>
    </lineage>
</organism>
<dbReference type="EMBL" id="FMWP01000071">
    <property type="protein sequence ID" value="SCZ95495.1"/>
    <property type="molecule type" value="Genomic_DNA"/>
</dbReference>
<accession>A0A2X0MTV6</accession>
<evidence type="ECO:0000259" key="2">
    <source>
        <dbReference type="Pfam" id="PF00078"/>
    </source>
</evidence>
<evidence type="ECO:0000256" key="1">
    <source>
        <dbReference type="SAM" id="MobiDB-lite"/>
    </source>
</evidence>
<dbReference type="InterPro" id="IPR043502">
    <property type="entry name" value="DNA/RNA_pol_sf"/>
</dbReference>
<dbReference type="Gene3D" id="3.10.10.10">
    <property type="entry name" value="HIV Type 1 Reverse Transcriptase, subunit A, domain 1"/>
    <property type="match status" value="2"/>
</dbReference>
<protein>
    <submittedName>
        <fullName evidence="3">BZ3500_MvSof-1268-A1-R1_C113g00616 protein</fullName>
    </submittedName>
</protein>
<evidence type="ECO:0000313" key="4">
    <source>
        <dbReference type="Proteomes" id="UP000249723"/>
    </source>
</evidence>
<dbReference type="Gene3D" id="3.30.70.270">
    <property type="match status" value="1"/>
</dbReference>
<gene>
    <name evidence="3" type="ORF">BZ3500_MVSOF-1268-A1-R1_C113G00616</name>
</gene>
<feature type="domain" description="Reverse transcriptase" evidence="2">
    <location>
        <begin position="144"/>
        <end position="249"/>
    </location>
</feature>
<sequence length="283" mass="31761">MGTIALNDGNTRTACYMTSSPNVQPATDSDESTPKTKDSEVWVPPIYHSYLDVFDEGEADKLPPPYDHTISLDPSITVPDGRLYPLNQSELRTLSDYIDDHLRKSPIEPSQSPIIAEMFSSDEGRDNPYDHIQTTPIGAPILFIKKKDGTMRLCVDYRALLNSATIKNQYLLPLIGESLDRLSGAQIFSKIDLRGAYNLIRTAKADEWKTAFRTRYGHLHCRHCGGGQDRDRCDHYDRNTLQGGCSLAPGPAIQRALTSRYQQALHRSSQEEGLAWVHARRTI</sequence>
<dbReference type="CDD" id="cd01647">
    <property type="entry name" value="RT_LTR"/>
    <property type="match status" value="1"/>
</dbReference>